<protein>
    <submittedName>
        <fullName evidence="3">Protein-tyrosine-phosphatase</fullName>
    </submittedName>
</protein>
<proteinExistence type="predicted"/>
<dbReference type="Gene3D" id="3.40.50.2300">
    <property type="match status" value="1"/>
</dbReference>
<dbReference type="EMBL" id="AP028679">
    <property type="protein sequence ID" value="BEQ14288.1"/>
    <property type="molecule type" value="Genomic_DNA"/>
</dbReference>
<dbReference type="RefSeq" id="WP_338606003.1">
    <property type="nucleotide sequence ID" value="NZ_AP028679.1"/>
</dbReference>
<organism evidence="3 4">
    <name type="scientific">Desulfoferula mesophila</name>
    <dbReference type="NCBI Taxonomy" id="3058419"/>
    <lineage>
        <taxon>Bacteria</taxon>
        <taxon>Pseudomonadati</taxon>
        <taxon>Thermodesulfobacteriota</taxon>
        <taxon>Desulfarculia</taxon>
        <taxon>Desulfarculales</taxon>
        <taxon>Desulfarculaceae</taxon>
        <taxon>Desulfoferula</taxon>
    </lineage>
</organism>
<evidence type="ECO:0000256" key="1">
    <source>
        <dbReference type="ARBA" id="ARBA00022849"/>
    </source>
</evidence>
<dbReference type="KEGG" id="dmp:FAK_13540"/>
<dbReference type="Proteomes" id="UP001366166">
    <property type="component" value="Chromosome"/>
</dbReference>
<dbReference type="InterPro" id="IPR023485">
    <property type="entry name" value="Ptyr_pPase"/>
</dbReference>
<evidence type="ECO:0000259" key="2">
    <source>
        <dbReference type="SMART" id="SM00226"/>
    </source>
</evidence>
<dbReference type="SMART" id="SM00226">
    <property type="entry name" value="LMWPc"/>
    <property type="match status" value="1"/>
</dbReference>
<dbReference type="SUPFAM" id="SSF52788">
    <property type="entry name" value="Phosphotyrosine protein phosphatases I"/>
    <property type="match status" value="1"/>
</dbReference>
<dbReference type="InterPro" id="IPR036196">
    <property type="entry name" value="Ptyr_pPase_sf"/>
</dbReference>
<dbReference type="Pfam" id="PF01451">
    <property type="entry name" value="LMWPc"/>
    <property type="match status" value="1"/>
</dbReference>
<dbReference type="GO" id="GO:0046685">
    <property type="term" value="P:response to arsenic-containing substance"/>
    <property type="evidence" value="ECO:0007669"/>
    <property type="project" value="UniProtKB-KW"/>
</dbReference>
<name>A0AAU9EB11_9BACT</name>
<evidence type="ECO:0000313" key="3">
    <source>
        <dbReference type="EMBL" id="BEQ14288.1"/>
    </source>
</evidence>
<dbReference type="PANTHER" id="PTHR43428">
    <property type="entry name" value="ARSENATE REDUCTASE"/>
    <property type="match status" value="1"/>
</dbReference>
<dbReference type="CDD" id="cd16345">
    <property type="entry name" value="LMWP_ArsC"/>
    <property type="match status" value="1"/>
</dbReference>
<keyword evidence="4" id="KW-1185">Reference proteome</keyword>
<dbReference type="PANTHER" id="PTHR43428:SF1">
    <property type="entry name" value="ARSENATE REDUCTASE"/>
    <property type="match status" value="1"/>
</dbReference>
<feature type="domain" description="Phosphotyrosine protein phosphatase I" evidence="2">
    <location>
        <begin position="4"/>
        <end position="139"/>
    </location>
</feature>
<sequence length="141" mass="15668">MSKDKVLFLCAHGNARGPMAEAFLNEMAGDRFEAQSAGLEPAAIDPLAAAVMDEIGLDIRREQTHNVFDLYRQGHLYAYVITLCTESEKRCPMFPGITHRLHWPVGDPADLPGSPEEQKAAARHIRDQIKKDVQGFLAEHS</sequence>
<keyword evidence="1" id="KW-0059">Arsenical resistance</keyword>
<reference evidence="4" key="1">
    <citation type="journal article" date="2023" name="Arch. Microbiol.">
        <title>Desulfoferula mesophilus gen. nov. sp. nov., a mesophilic sulfate-reducing bacterium isolated from a brackish lake sediment.</title>
        <authorList>
            <person name="Watanabe T."/>
            <person name="Yabe T."/>
            <person name="Tsuji J.M."/>
            <person name="Fukui M."/>
        </authorList>
    </citation>
    <scope>NUCLEOTIDE SEQUENCE [LARGE SCALE GENOMIC DNA]</scope>
    <source>
        <strain evidence="4">12FAK</strain>
    </source>
</reference>
<evidence type="ECO:0000313" key="4">
    <source>
        <dbReference type="Proteomes" id="UP001366166"/>
    </source>
</evidence>
<accession>A0AAU9EB11</accession>
<dbReference type="AlphaFoldDB" id="A0AAU9EB11"/>
<gene>
    <name evidence="3" type="ORF">FAK_13540</name>
</gene>